<reference evidence="8 9" key="1">
    <citation type="submission" date="2015-09" db="EMBL/GenBank/DDBJ databases">
        <title>Host preference determinants of Valsa canker pathogens revealed by comparative genomics.</title>
        <authorList>
            <person name="Yin Z."/>
            <person name="Huang L."/>
        </authorList>
    </citation>
    <scope>NUCLEOTIDE SEQUENCE [LARGE SCALE GENOMIC DNA]</scope>
    <source>
        <strain evidence="8 9">YSFL</strain>
    </source>
</reference>
<dbReference type="InterPro" id="IPR036318">
    <property type="entry name" value="FAD-bd_PCMH-like_sf"/>
</dbReference>
<dbReference type="SUPFAM" id="SSF48264">
    <property type="entry name" value="Cytochrome P450"/>
    <property type="match status" value="1"/>
</dbReference>
<dbReference type="GO" id="GO:0020037">
    <property type="term" value="F:heme binding"/>
    <property type="evidence" value="ECO:0007669"/>
    <property type="project" value="InterPro"/>
</dbReference>
<dbReference type="STRING" id="252740.A0A423VTT3"/>
<dbReference type="Proteomes" id="UP000284375">
    <property type="component" value="Unassembled WGS sequence"/>
</dbReference>
<evidence type="ECO:0000256" key="6">
    <source>
        <dbReference type="ARBA" id="ARBA00023033"/>
    </source>
</evidence>
<sequence>MAADNVLEWEVVTADGKHLVATPSQHSDLYWALSGGGAGTYAVVLSMTTRIHPDGPVGAGTLSFNSSAIENDTYWEAISTWFEYLPSIIPGGNTFGLVMEPQTFSIVSVTMPDQDASDVTAALTPYLEALERLGVDYTFQSRTDPSYVQHFNTDFGPLPYGSYPVNTLFHSRLIPRAVVEDADARQQVVEVYRDTLATGYLYVGCHSFDVQNATRPENAVLPAWRDAVAICNFIADWDWDVPRPVMDDRKEELVSVWVPAIESVTPNSGTYLNEVDSLYYLHGDWKGGFYGANYPRLTEIKNKQNFHKTFLVNGTGMSNRDHEMMVSKATKAKFEEDLHLGFLLNETAVSELTRAFVCFFKQEIDSARGSVEEYEGREVGLYAWLRPIMMRASVTAFMGQHIVNKYPQITDDFLEYDKGILDLVFGVPRLFKPRPYEAQERMLQGFIRWIQVVDKETDNRKPDTQDPEEEWEPSWGSRYSRARQALWRERGMSQSGRASVELGFVFGLNSNAVPATAWMLMHILDPRHPHLLPQVLREVRAAAPVNTDGSKLEAALDVRQLVTSPLLQSIFHEVLRVYVDVLVAREINEDLELPLHSHDKAHGRLLFRKNSVLLAPSMPSHHDSTFFKDPPAHVFYAERFLVPARREDHPDGPIDYVFSSSGAGSRLWPWGGGRTICPGRVFAKQEVLAAVAMVLLLFDVEAAEPDDYEIPGFSRAYSGSGTIVPNADVKIRMRRRP</sequence>
<accession>A0A423VTT3</accession>
<proteinExistence type="inferred from homology"/>
<dbReference type="PANTHER" id="PTHR24304:SF2">
    <property type="entry name" value="24-HYDROXYCHOLESTEROL 7-ALPHA-HYDROXYLASE"/>
    <property type="match status" value="1"/>
</dbReference>
<evidence type="ECO:0000256" key="1">
    <source>
        <dbReference type="ARBA" id="ARBA00001971"/>
    </source>
</evidence>
<dbReference type="InterPro" id="IPR050529">
    <property type="entry name" value="CYP450_sterol_14alpha_dmase"/>
</dbReference>
<keyword evidence="4 7" id="KW-0479">Metal-binding</keyword>
<evidence type="ECO:0000256" key="5">
    <source>
        <dbReference type="ARBA" id="ARBA00023004"/>
    </source>
</evidence>
<dbReference type="OrthoDB" id="3366823at2759"/>
<dbReference type="EMBL" id="LJZO01000028">
    <property type="protein sequence ID" value="ROV94495.1"/>
    <property type="molecule type" value="Genomic_DNA"/>
</dbReference>
<protein>
    <recommendedName>
        <fullName evidence="10">Cytochrome P450</fullName>
    </recommendedName>
</protein>
<evidence type="ECO:0008006" key="10">
    <source>
        <dbReference type="Google" id="ProtNLM"/>
    </source>
</evidence>
<comment type="similarity">
    <text evidence="2">Belongs to the cytochrome P450 family.</text>
</comment>
<gene>
    <name evidence="8" type="ORF">VSDG_05894</name>
</gene>
<dbReference type="SUPFAM" id="SSF56176">
    <property type="entry name" value="FAD-binding/transporter-associated domain-like"/>
    <property type="match status" value="1"/>
</dbReference>
<keyword evidence="3 7" id="KW-0349">Heme</keyword>
<dbReference type="GO" id="GO:0050660">
    <property type="term" value="F:flavin adenine dinucleotide binding"/>
    <property type="evidence" value="ECO:0007669"/>
    <property type="project" value="InterPro"/>
</dbReference>
<keyword evidence="6" id="KW-0503">Monooxygenase</keyword>
<dbReference type="CDD" id="cd11040">
    <property type="entry name" value="CYP7_CYP8-like"/>
    <property type="match status" value="1"/>
</dbReference>
<dbReference type="PROSITE" id="PS00086">
    <property type="entry name" value="CYTOCHROME_P450"/>
    <property type="match status" value="1"/>
</dbReference>
<dbReference type="Gene3D" id="3.40.462.20">
    <property type="match status" value="1"/>
</dbReference>
<keyword evidence="6" id="KW-0560">Oxidoreductase</keyword>
<dbReference type="Gene3D" id="1.10.630.10">
    <property type="entry name" value="Cytochrome P450"/>
    <property type="match status" value="1"/>
</dbReference>
<name>A0A423VTT3_CYTCH</name>
<organism evidence="8 9">
    <name type="scientific">Cytospora chrysosperma</name>
    <name type="common">Cytospora canker fungus</name>
    <name type="synonym">Sphaeria chrysosperma</name>
    <dbReference type="NCBI Taxonomy" id="252740"/>
    <lineage>
        <taxon>Eukaryota</taxon>
        <taxon>Fungi</taxon>
        <taxon>Dikarya</taxon>
        <taxon>Ascomycota</taxon>
        <taxon>Pezizomycotina</taxon>
        <taxon>Sordariomycetes</taxon>
        <taxon>Sordariomycetidae</taxon>
        <taxon>Diaporthales</taxon>
        <taxon>Cytosporaceae</taxon>
        <taxon>Cytospora</taxon>
    </lineage>
</organism>
<comment type="caution">
    <text evidence="8">The sequence shown here is derived from an EMBL/GenBank/DDBJ whole genome shotgun (WGS) entry which is preliminary data.</text>
</comment>
<dbReference type="GO" id="GO:0008395">
    <property type="term" value="F:steroid hydroxylase activity"/>
    <property type="evidence" value="ECO:0007669"/>
    <property type="project" value="TreeGrafter"/>
</dbReference>
<evidence type="ECO:0000256" key="7">
    <source>
        <dbReference type="PIRSR" id="PIRSR602403-1"/>
    </source>
</evidence>
<dbReference type="InterPro" id="IPR016169">
    <property type="entry name" value="FAD-bd_PCMH_sub2"/>
</dbReference>
<dbReference type="InterPro" id="IPR017972">
    <property type="entry name" value="Cyt_P450_CS"/>
</dbReference>
<dbReference type="GO" id="GO:0005506">
    <property type="term" value="F:iron ion binding"/>
    <property type="evidence" value="ECO:0007669"/>
    <property type="project" value="InterPro"/>
</dbReference>
<evidence type="ECO:0000313" key="8">
    <source>
        <dbReference type="EMBL" id="ROV94495.1"/>
    </source>
</evidence>
<evidence type="ECO:0000256" key="4">
    <source>
        <dbReference type="ARBA" id="ARBA00022723"/>
    </source>
</evidence>
<keyword evidence="9" id="KW-1185">Reference proteome</keyword>
<dbReference type="PANTHER" id="PTHR24304">
    <property type="entry name" value="CYTOCHROME P450 FAMILY 7"/>
    <property type="match status" value="1"/>
</dbReference>
<dbReference type="Pfam" id="PF00067">
    <property type="entry name" value="p450"/>
    <property type="match status" value="1"/>
</dbReference>
<evidence type="ECO:0000256" key="3">
    <source>
        <dbReference type="ARBA" id="ARBA00022617"/>
    </source>
</evidence>
<dbReference type="PRINTS" id="PR00465">
    <property type="entry name" value="EP450IV"/>
</dbReference>
<feature type="binding site" description="axial binding residue" evidence="7">
    <location>
        <position position="677"/>
    </location>
    <ligand>
        <name>heme</name>
        <dbReference type="ChEBI" id="CHEBI:30413"/>
    </ligand>
    <ligandPart>
        <name>Fe</name>
        <dbReference type="ChEBI" id="CHEBI:18248"/>
    </ligandPart>
</feature>
<dbReference type="GO" id="GO:0016705">
    <property type="term" value="F:oxidoreductase activity, acting on paired donors, with incorporation or reduction of molecular oxygen"/>
    <property type="evidence" value="ECO:0007669"/>
    <property type="project" value="InterPro"/>
</dbReference>
<keyword evidence="5 7" id="KW-0408">Iron</keyword>
<dbReference type="AlphaFoldDB" id="A0A423VTT3"/>
<dbReference type="InterPro" id="IPR002403">
    <property type="entry name" value="Cyt_P450_E_grp-IV"/>
</dbReference>
<comment type="cofactor">
    <cofactor evidence="1 7">
        <name>heme</name>
        <dbReference type="ChEBI" id="CHEBI:30413"/>
    </cofactor>
</comment>
<dbReference type="InterPro" id="IPR001128">
    <property type="entry name" value="Cyt_P450"/>
</dbReference>
<evidence type="ECO:0000313" key="9">
    <source>
        <dbReference type="Proteomes" id="UP000284375"/>
    </source>
</evidence>
<dbReference type="InterPro" id="IPR036396">
    <property type="entry name" value="Cyt_P450_sf"/>
</dbReference>
<dbReference type="Gene3D" id="3.30.465.10">
    <property type="match status" value="1"/>
</dbReference>
<evidence type="ECO:0000256" key="2">
    <source>
        <dbReference type="ARBA" id="ARBA00010617"/>
    </source>
</evidence>